<dbReference type="AlphaFoldDB" id="A0A4Q1D1U6"/>
<feature type="transmembrane region" description="Helical" evidence="1">
    <location>
        <begin position="156"/>
        <end position="174"/>
    </location>
</feature>
<dbReference type="OrthoDB" id="756650at2"/>
<protein>
    <recommendedName>
        <fullName evidence="4">O-antigen ligase domain-containing protein</fullName>
    </recommendedName>
</protein>
<feature type="transmembrane region" description="Helical" evidence="1">
    <location>
        <begin position="229"/>
        <end position="247"/>
    </location>
</feature>
<feature type="transmembrane region" description="Helical" evidence="1">
    <location>
        <begin position="38"/>
        <end position="56"/>
    </location>
</feature>
<name>A0A4Q1D1U6_9BACT</name>
<sequence>MLGDIIFYKKDYFRYFSIVFLLYSVSISVSSVFGLPILFYRLSTSLLSLLSLFIIIKNLDTTDASPIVYWLFALTLSWYGIIVLRGLSLDPRILARLFVSPTFFLPFVAIVFLYINKDISFIRVLFKIIVVYDIFFICLVLFGARAVFDDVNNYEAISKQLAFPNCFLLLCYAYQKRRIKIWTLFIFLVCFITVLFLARRNQIFTLGLFAFMALMLHIFYFYRRYIIRNALIIFLVVVVLVGGYQKYASDLFSTFSLLVERIDANTRQVVEDCLYEDMKPLDYVIGKGMAAKYYCPSIDYNEGESDKRTEEEKDYRMDIETGYLNIILKGGIISLMLFALFCLSAIVKGLFFSKNGFVKACALLVLVNMLGISIESNQAFSLRYLLVWICIGCCFSKRINSYSDAEIEFEIKGDNLLKYGKL</sequence>
<reference evidence="2 3" key="1">
    <citation type="submission" date="2019-01" db="EMBL/GenBank/DDBJ databases">
        <title>Filimonas sp. strain TTM-71.</title>
        <authorList>
            <person name="Chen W.-M."/>
        </authorList>
    </citation>
    <scope>NUCLEOTIDE SEQUENCE [LARGE SCALE GENOMIC DNA]</scope>
    <source>
        <strain evidence="2 3">TTM-71</strain>
    </source>
</reference>
<proteinExistence type="predicted"/>
<feature type="transmembrane region" description="Helical" evidence="1">
    <location>
        <begin position="204"/>
        <end position="222"/>
    </location>
</feature>
<feature type="transmembrane region" description="Helical" evidence="1">
    <location>
        <begin position="68"/>
        <end position="87"/>
    </location>
</feature>
<keyword evidence="1" id="KW-0812">Transmembrane</keyword>
<keyword evidence="3" id="KW-1185">Reference proteome</keyword>
<keyword evidence="1" id="KW-1133">Transmembrane helix</keyword>
<dbReference type="Proteomes" id="UP000290545">
    <property type="component" value="Unassembled WGS sequence"/>
</dbReference>
<feature type="transmembrane region" description="Helical" evidence="1">
    <location>
        <begin position="12"/>
        <end position="32"/>
    </location>
</feature>
<dbReference type="RefSeq" id="WP_129005243.1">
    <property type="nucleotide sequence ID" value="NZ_SDHZ01000003.1"/>
</dbReference>
<evidence type="ECO:0000256" key="1">
    <source>
        <dbReference type="SAM" id="Phobius"/>
    </source>
</evidence>
<evidence type="ECO:0008006" key="4">
    <source>
        <dbReference type="Google" id="ProtNLM"/>
    </source>
</evidence>
<keyword evidence="1" id="KW-0472">Membrane</keyword>
<feature type="transmembrane region" description="Helical" evidence="1">
    <location>
        <begin position="326"/>
        <end position="347"/>
    </location>
</feature>
<feature type="transmembrane region" description="Helical" evidence="1">
    <location>
        <begin position="124"/>
        <end position="144"/>
    </location>
</feature>
<feature type="transmembrane region" description="Helical" evidence="1">
    <location>
        <begin position="181"/>
        <end position="198"/>
    </location>
</feature>
<evidence type="ECO:0000313" key="2">
    <source>
        <dbReference type="EMBL" id="RXK81846.1"/>
    </source>
</evidence>
<organism evidence="2 3">
    <name type="scientific">Filimonas effusa</name>
    <dbReference type="NCBI Taxonomy" id="2508721"/>
    <lineage>
        <taxon>Bacteria</taxon>
        <taxon>Pseudomonadati</taxon>
        <taxon>Bacteroidota</taxon>
        <taxon>Chitinophagia</taxon>
        <taxon>Chitinophagales</taxon>
        <taxon>Chitinophagaceae</taxon>
        <taxon>Filimonas</taxon>
    </lineage>
</organism>
<gene>
    <name evidence="2" type="ORF">ESB13_18835</name>
</gene>
<comment type="caution">
    <text evidence="2">The sequence shown here is derived from an EMBL/GenBank/DDBJ whole genome shotgun (WGS) entry which is preliminary data.</text>
</comment>
<evidence type="ECO:0000313" key="3">
    <source>
        <dbReference type="Proteomes" id="UP000290545"/>
    </source>
</evidence>
<dbReference type="EMBL" id="SDHZ01000003">
    <property type="protein sequence ID" value="RXK81846.1"/>
    <property type="molecule type" value="Genomic_DNA"/>
</dbReference>
<feature type="transmembrane region" description="Helical" evidence="1">
    <location>
        <begin position="93"/>
        <end position="115"/>
    </location>
</feature>
<accession>A0A4Q1D1U6</accession>